<dbReference type="Proteomes" id="UP000035489">
    <property type="component" value="Unassembled WGS sequence"/>
</dbReference>
<dbReference type="RefSeq" id="WP_047192538.1">
    <property type="nucleotide sequence ID" value="NZ_LCYG01000117.1"/>
</dbReference>
<feature type="domain" description="Ketoreductase" evidence="2">
    <location>
        <begin position="8"/>
        <end position="194"/>
    </location>
</feature>
<dbReference type="Gene3D" id="3.40.50.720">
    <property type="entry name" value="NAD(P)-binding Rossmann-like Domain"/>
    <property type="match status" value="1"/>
</dbReference>
<dbReference type="PANTHER" id="PTHR42879">
    <property type="entry name" value="3-OXOACYL-(ACYL-CARRIER-PROTEIN) REDUCTASE"/>
    <property type="match status" value="1"/>
</dbReference>
<dbReference type="STRING" id="1225564.AA309_29210"/>
<dbReference type="InterPro" id="IPR036291">
    <property type="entry name" value="NAD(P)-bd_dom_sf"/>
</dbReference>
<accession>A0A0H1R472</accession>
<evidence type="ECO:0000259" key="2">
    <source>
        <dbReference type="SMART" id="SM00822"/>
    </source>
</evidence>
<sequence length="263" mass="27944">MDLQIKDQKALVTGSSAGIGLEIARKLATEGASIIISGRDQAKLEQAVDGIRQSGASDVVGIVANITTAEGADFLFRKVPEVDILVNNLGIYESKPFADITDADWQRYFDVNVMSGVRLTRRYFPRMLEKKTGRVIFVSSETGLAVDPGMIHYAMTKTAQLSIARGLAGLTKGTAVTVNSVMPGPTRSEGIADFLRSIASDPNATVEEAEAEFFATARSGSLLQRLIEPEEIANMVAFLASPLSAATNGAAIRVEGGLVHSLA</sequence>
<keyword evidence="4" id="KW-1185">Reference proteome</keyword>
<dbReference type="AlphaFoldDB" id="A0A0H1R472"/>
<dbReference type="CDD" id="cd05233">
    <property type="entry name" value="SDR_c"/>
    <property type="match status" value="1"/>
</dbReference>
<proteinExistence type="inferred from homology"/>
<dbReference type="PRINTS" id="PR00081">
    <property type="entry name" value="GDHRDH"/>
</dbReference>
<gene>
    <name evidence="3" type="ORF">AA309_29210</name>
</gene>
<evidence type="ECO:0000256" key="1">
    <source>
        <dbReference type="ARBA" id="ARBA00006484"/>
    </source>
</evidence>
<dbReference type="FunFam" id="3.40.50.720:FF:000084">
    <property type="entry name" value="Short-chain dehydrogenase reductase"/>
    <property type="match status" value="1"/>
</dbReference>
<dbReference type="SUPFAM" id="SSF51735">
    <property type="entry name" value="NAD(P)-binding Rossmann-fold domains"/>
    <property type="match status" value="1"/>
</dbReference>
<protein>
    <submittedName>
        <fullName evidence="3">Oxidoreductase</fullName>
    </submittedName>
</protein>
<evidence type="ECO:0000313" key="4">
    <source>
        <dbReference type="Proteomes" id="UP000035489"/>
    </source>
</evidence>
<name>A0A0H1R472_9HYPH</name>
<dbReference type="EMBL" id="LCYG01000117">
    <property type="protein sequence ID" value="KLK89829.1"/>
    <property type="molecule type" value="Genomic_DNA"/>
</dbReference>
<dbReference type="SMART" id="SM00822">
    <property type="entry name" value="PKS_KR"/>
    <property type="match status" value="1"/>
</dbReference>
<dbReference type="InterPro" id="IPR050259">
    <property type="entry name" value="SDR"/>
</dbReference>
<comment type="caution">
    <text evidence="3">The sequence shown here is derived from an EMBL/GenBank/DDBJ whole genome shotgun (WGS) entry which is preliminary data.</text>
</comment>
<dbReference type="PANTHER" id="PTHR42879:SF6">
    <property type="entry name" value="NADPH-DEPENDENT REDUCTASE BACG"/>
    <property type="match status" value="1"/>
</dbReference>
<dbReference type="InterPro" id="IPR057326">
    <property type="entry name" value="KR_dom"/>
</dbReference>
<evidence type="ECO:0000313" key="3">
    <source>
        <dbReference type="EMBL" id="KLK89829.1"/>
    </source>
</evidence>
<dbReference type="OrthoDB" id="9793325at2"/>
<dbReference type="PATRIC" id="fig|1225564.3.peg.513"/>
<organism evidence="3 4">
    <name type="scientific">Microvirga vignae</name>
    <dbReference type="NCBI Taxonomy" id="1225564"/>
    <lineage>
        <taxon>Bacteria</taxon>
        <taxon>Pseudomonadati</taxon>
        <taxon>Pseudomonadota</taxon>
        <taxon>Alphaproteobacteria</taxon>
        <taxon>Hyphomicrobiales</taxon>
        <taxon>Methylobacteriaceae</taxon>
        <taxon>Microvirga</taxon>
    </lineage>
</organism>
<dbReference type="InterPro" id="IPR002347">
    <property type="entry name" value="SDR_fam"/>
</dbReference>
<reference evidence="3 4" key="1">
    <citation type="submission" date="2015-05" db="EMBL/GenBank/DDBJ databases">
        <title>Draft genome sequence of Microvirga vignae strain BR3299, a novel nitrogen fixing bacteria isolated from Brazil semi-aired region.</title>
        <authorList>
            <person name="Zilli J.E."/>
            <person name="Passos S.R."/>
            <person name="Leite J."/>
            <person name="Baldani J.I."/>
            <person name="Xavier G.R."/>
            <person name="Rumjaneck N.G."/>
            <person name="Simoes-Araujo J.L."/>
        </authorList>
    </citation>
    <scope>NUCLEOTIDE SEQUENCE [LARGE SCALE GENOMIC DNA]</scope>
    <source>
        <strain evidence="3 4">BR3299</strain>
    </source>
</reference>
<dbReference type="Pfam" id="PF00106">
    <property type="entry name" value="adh_short"/>
    <property type="match status" value="1"/>
</dbReference>
<comment type="similarity">
    <text evidence="1">Belongs to the short-chain dehydrogenases/reductases (SDR) family.</text>
</comment>